<keyword evidence="4" id="KW-1185">Reference proteome</keyword>
<dbReference type="PANTHER" id="PTHR10039">
    <property type="entry name" value="AMELOGENIN"/>
    <property type="match status" value="1"/>
</dbReference>
<evidence type="ECO:0000259" key="2">
    <source>
        <dbReference type="Pfam" id="PF24883"/>
    </source>
</evidence>
<evidence type="ECO:0000256" key="1">
    <source>
        <dbReference type="ARBA" id="ARBA00022737"/>
    </source>
</evidence>
<dbReference type="AlphaFoldDB" id="A0A0F7U2Q9"/>
<dbReference type="OrthoDB" id="21416at2759"/>
<feature type="domain" description="Nephrocystin 3-like N-terminal" evidence="2">
    <location>
        <begin position="17"/>
        <end position="115"/>
    </location>
</feature>
<name>A0A0F7U2Q9_PENBI</name>
<dbReference type="EMBL" id="CDHK01000011">
    <property type="protein sequence ID" value="CEJ61617.1"/>
    <property type="molecule type" value="Genomic_DNA"/>
</dbReference>
<dbReference type="Pfam" id="PF24883">
    <property type="entry name" value="NPHP3_N"/>
    <property type="match status" value="1"/>
</dbReference>
<dbReference type="InterPro" id="IPR056884">
    <property type="entry name" value="NPHP3-like_N"/>
</dbReference>
<protein>
    <recommendedName>
        <fullName evidence="2">Nephrocystin 3-like N-terminal domain-containing protein</fullName>
    </recommendedName>
</protein>
<evidence type="ECO:0000313" key="4">
    <source>
        <dbReference type="Proteomes" id="UP000042958"/>
    </source>
</evidence>
<dbReference type="PANTHER" id="PTHR10039:SF14">
    <property type="entry name" value="NACHT DOMAIN-CONTAINING PROTEIN"/>
    <property type="match status" value="1"/>
</dbReference>
<proteinExistence type="predicted"/>
<organism evidence="3 4">
    <name type="scientific">Penicillium brasilianum</name>
    <dbReference type="NCBI Taxonomy" id="104259"/>
    <lineage>
        <taxon>Eukaryota</taxon>
        <taxon>Fungi</taxon>
        <taxon>Dikarya</taxon>
        <taxon>Ascomycota</taxon>
        <taxon>Pezizomycotina</taxon>
        <taxon>Eurotiomycetes</taxon>
        <taxon>Eurotiomycetidae</taxon>
        <taxon>Eurotiales</taxon>
        <taxon>Aspergillaceae</taxon>
        <taxon>Penicillium</taxon>
    </lineage>
</organism>
<sequence>MSRFSFSSSDRLLMHDANHQPVGALRDWLCQILSFSPPLQVKLKKEYLENRRSIDSLTENDLWKNIRFALSTFPKAYCVTDALDEMDQGNDDFLHTLVELGHWHPANVKVLILSRPVVAVESPLRPFLVPSVRLEESLVDIDIATYVKYRLQNSSVPERYWNLITEAVPGRANGLFLHARLSMDAFLKPGADVQDVLMKLPADLNVMYNDLLREHTKRSNVPDDLQLLILQSITHATRPLRLLEVAELIKATHAPVGNCSLKEIKDLVRAACGPLLQILHDETVSVVYHSFTEFLKGFTRSTVHYSSTYPVLEAGPTNQHLAIACLDYLTSGCLDKLEIKKRTNQSEFFFPKKDEQSGIRFRFPFLEYAAHN</sequence>
<keyword evidence="1" id="KW-0677">Repeat</keyword>
<evidence type="ECO:0000313" key="3">
    <source>
        <dbReference type="EMBL" id="CEJ61617.1"/>
    </source>
</evidence>
<gene>
    <name evidence="3" type="ORF">PMG11_10147</name>
</gene>
<dbReference type="Proteomes" id="UP000042958">
    <property type="component" value="Unassembled WGS sequence"/>
</dbReference>
<dbReference type="STRING" id="104259.A0A0F7U2Q9"/>
<reference evidence="4" key="1">
    <citation type="journal article" date="2015" name="Genome Announc.">
        <title>Draft genome sequence of the fungus Penicillium brasilianum MG11.</title>
        <authorList>
            <person name="Horn F."/>
            <person name="Linde J."/>
            <person name="Mattern D.J."/>
            <person name="Walther G."/>
            <person name="Guthke R."/>
            <person name="Brakhage A.A."/>
            <person name="Valiante V."/>
        </authorList>
    </citation>
    <scope>NUCLEOTIDE SEQUENCE [LARGE SCALE GENOMIC DNA]</scope>
    <source>
        <strain evidence="4">MG11</strain>
    </source>
</reference>
<accession>A0A0F7U2Q9</accession>